<gene>
    <name evidence="1" type="ORF">ACFPIK_06525</name>
</gene>
<dbReference type="EMBL" id="JBHSKS010000004">
    <property type="protein sequence ID" value="MFC5191416.1"/>
    <property type="molecule type" value="Genomic_DNA"/>
</dbReference>
<evidence type="ECO:0000313" key="2">
    <source>
        <dbReference type="Proteomes" id="UP001596163"/>
    </source>
</evidence>
<organism evidence="1 2">
    <name type="scientific">Algoriphagus aquatilis</name>
    <dbReference type="NCBI Taxonomy" id="490186"/>
    <lineage>
        <taxon>Bacteria</taxon>
        <taxon>Pseudomonadati</taxon>
        <taxon>Bacteroidota</taxon>
        <taxon>Cytophagia</taxon>
        <taxon>Cytophagales</taxon>
        <taxon>Cyclobacteriaceae</taxon>
        <taxon>Algoriphagus</taxon>
    </lineage>
</organism>
<proteinExistence type="predicted"/>
<dbReference type="InterPro" id="IPR026444">
    <property type="entry name" value="Secre_tail"/>
</dbReference>
<sequence length="745" mass="81076">MAVVITLLTIGNAFCQEIGAYKTVATGDFTNLGIWAVWNGSGWVSASVKPGIANDIYIDQSHTLRLIGNEEVKSVFINAETGAGQKLNLNGFNLDVYGTLQAFTGPAPGIAGNAWNSQNWIGNSPTSTLTFKGSSRTIVDRNSWSAQTTQSRFGVIFDPGSGVELIVNAPMKALSFTVRSGTVIQRLDNSVNPAVCHTFSFNTETTVYGTGPYGVFTIEDGATLISECNSNLINRSTSGSVSALNFDLQNGGNLILEGNAPRIESANFQLNGNLIFRGGAAPKTFLASSFPDAATPNSVRNVELRSNQNLTLPTQLFLLGNLIKSGAGNINSLNTHLIIFGSGNQEIQGFPLVTRDLTLNKSGGIFYPRNHLSVERNLTLSQGRMDLQGNHLNINTSLLGGITYSGGSWRNVGNLTLFGLPTTLTASNASFPFEDVLNGGIRKIQLLGPSPGGSISIKFLEYKGANHDPNFNDTDGTPILYQLYSHFQFSGLTPSAQTVELRLSAADLIVDNVDDLRIVGTGQPAPGSHLPGSDASLLWARRSLTWNELSGMNFTIGSYRELTILPVTWLGLEVMTKKEGNLIQWSLSQEKGNLLFEIYRSKKGSITWEKIASIGSNGDSNEAITYTYLDEQSNRFEAYFYRIRQLSLDGTESWSSVARAFSATGEKEGTIFPNPYQHGPLQIYFPEEDTQFLGLKISSPEGKILIQQKVLEEIPEQMMSTLPSGVYFIHLEFSDRLVTKRFIKL</sequence>
<comment type="caution">
    <text evidence="1">The sequence shown here is derived from an EMBL/GenBank/DDBJ whole genome shotgun (WGS) entry which is preliminary data.</text>
</comment>
<keyword evidence="2" id="KW-1185">Reference proteome</keyword>
<dbReference type="NCBIfam" id="TIGR04183">
    <property type="entry name" value="Por_Secre_tail"/>
    <property type="match status" value="1"/>
</dbReference>
<dbReference type="InterPro" id="IPR013783">
    <property type="entry name" value="Ig-like_fold"/>
</dbReference>
<protein>
    <submittedName>
        <fullName evidence="1">T9SS type A sorting domain-containing protein</fullName>
    </submittedName>
</protein>
<dbReference type="Gene3D" id="2.60.40.10">
    <property type="entry name" value="Immunoglobulins"/>
    <property type="match status" value="1"/>
</dbReference>
<accession>A0ABW0BUZ8</accession>
<dbReference type="RefSeq" id="WP_377913450.1">
    <property type="nucleotide sequence ID" value="NZ_JBHSKS010000004.1"/>
</dbReference>
<reference evidence="2" key="1">
    <citation type="journal article" date="2019" name="Int. J. Syst. Evol. Microbiol.">
        <title>The Global Catalogue of Microorganisms (GCM) 10K type strain sequencing project: providing services to taxonomists for standard genome sequencing and annotation.</title>
        <authorList>
            <consortium name="The Broad Institute Genomics Platform"/>
            <consortium name="The Broad Institute Genome Sequencing Center for Infectious Disease"/>
            <person name="Wu L."/>
            <person name="Ma J."/>
        </authorList>
    </citation>
    <scope>NUCLEOTIDE SEQUENCE [LARGE SCALE GENOMIC DNA]</scope>
    <source>
        <strain evidence="2">CGMCC 1.7030</strain>
    </source>
</reference>
<name>A0ABW0BUZ8_9BACT</name>
<evidence type="ECO:0000313" key="1">
    <source>
        <dbReference type="EMBL" id="MFC5191416.1"/>
    </source>
</evidence>
<dbReference type="Proteomes" id="UP001596163">
    <property type="component" value="Unassembled WGS sequence"/>
</dbReference>